<dbReference type="InterPro" id="IPR013762">
    <property type="entry name" value="Integrase-like_cat_sf"/>
</dbReference>
<dbReference type="InterPro" id="IPR010998">
    <property type="entry name" value="Integrase_recombinase_N"/>
</dbReference>
<evidence type="ECO:0000256" key="2">
    <source>
        <dbReference type="ARBA" id="ARBA00022908"/>
    </source>
</evidence>
<dbReference type="EMBL" id="VNFH01000001">
    <property type="protein sequence ID" value="TVU73842.1"/>
    <property type="molecule type" value="Genomic_DNA"/>
</dbReference>
<evidence type="ECO:0000256" key="3">
    <source>
        <dbReference type="ARBA" id="ARBA00023125"/>
    </source>
</evidence>
<dbReference type="PANTHER" id="PTHR30349">
    <property type="entry name" value="PHAGE INTEGRASE-RELATED"/>
    <property type="match status" value="1"/>
</dbReference>
<evidence type="ECO:0000256" key="4">
    <source>
        <dbReference type="ARBA" id="ARBA00023172"/>
    </source>
</evidence>
<dbReference type="GO" id="GO:0015074">
    <property type="term" value="P:DNA integration"/>
    <property type="evidence" value="ECO:0007669"/>
    <property type="project" value="UniProtKB-KW"/>
</dbReference>
<feature type="domain" description="Tyr recombinase" evidence="5">
    <location>
        <begin position="216"/>
        <end position="400"/>
    </location>
</feature>
<dbReference type="InterPro" id="IPR002104">
    <property type="entry name" value="Integrase_catalytic"/>
</dbReference>
<organism evidence="6 7">
    <name type="scientific">Cobetia crustatorum</name>
    <dbReference type="NCBI Taxonomy" id="553385"/>
    <lineage>
        <taxon>Bacteria</taxon>
        <taxon>Pseudomonadati</taxon>
        <taxon>Pseudomonadota</taxon>
        <taxon>Gammaproteobacteria</taxon>
        <taxon>Oceanospirillales</taxon>
        <taxon>Halomonadaceae</taxon>
        <taxon>Cobetia</taxon>
    </lineage>
</organism>
<protein>
    <submittedName>
        <fullName evidence="6">Tyrosine-type recombinase/integrase</fullName>
    </submittedName>
</protein>
<sequence>MAIPYALRASSGIYHFRLRIPRNYHHLGTEIRLSLSTRDKHQAAILAASLRIKAFDLLPTVGSINELKASLSDRPQARSRPAIPVPQSLTLRTLWDRYAAHQLHDARNKTRHESSHALDVLIELSGGDLPSSEFTKARVRDFVAALASYPSRRSLGKMASMTLAQIQSGEYQPISIRTQSNIITLLSAFANWLTAHGYIDANPLAGIRPKAQKQVAKQKTWSHADIALWFSLEHLDTLQGWQYWLPLMGIYTGARLEELAALDAADVHEHEGIYYFEIHDRDGRHIKNASSNRLVPIHSRLIELGFREFVDSRKDQERLFDLRRIQGRYGFNVSKWFGRERKKLGISPDFHGLRHTAAESLRLADVQGHTISWLLGHSGATMTDHYGRDGNPLHRLPLVHEAVEKLIF</sequence>
<keyword evidence="3" id="KW-0238">DNA-binding</keyword>
<gene>
    <name evidence="6" type="ORF">FQP86_01890</name>
</gene>
<dbReference type="InterPro" id="IPR046668">
    <property type="entry name" value="DUF6538"/>
</dbReference>
<keyword evidence="7" id="KW-1185">Reference proteome</keyword>
<evidence type="ECO:0000313" key="6">
    <source>
        <dbReference type="EMBL" id="TVU73842.1"/>
    </source>
</evidence>
<dbReference type="PANTHER" id="PTHR30349:SF41">
    <property type="entry name" value="INTEGRASE_RECOMBINASE PROTEIN MJ0367-RELATED"/>
    <property type="match status" value="1"/>
</dbReference>
<dbReference type="OrthoDB" id="9784724at2"/>
<dbReference type="Proteomes" id="UP000319941">
    <property type="component" value="Unassembled WGS sequence"/>
</dbReference>
<dbReference type="InterPro" id="IPR050090">
    <property type="entry name" value="Tyrosine_recombinase_XerCD"/>
</dbReference>
<dbReference type="PROSITE" id="PS51898">
    <property type="entry name" value="TYR_RECOMBINASE"/>
    <property type="match status" value="1"/>
</dbReference>
<name>A0A558HXI4_9GAMM</name>
<evidence type="ECO:0000256" key="1">
    <source>
        <dbReference type="ARBA" id="ARBA00008857"/>
    </source>
</evidence>
<dbReference type="InterPro" id="IPR011010">
    <property type="entry name" value="DNA_brk_join_enz"/>
</dbReference>
<dbReference type="Pfam" id="PF00589">
    <property type="entry name" value="Phage_integrase"/>
    <property type="match status" value="1"/>
</dbReference>
<evidence type="ECO:0000313" key="7">
    <source>
        <dbReference type="Proteomes" id="UP000319941"/>
    </source>
</evidence>
<dbReference type="CDD" id="cd01184">
    <property type="entry name" value="INT_C_like_1"/>
    <property type="match status" value="1"/>
</dbReference>
<dbReference type="Gene3D" id="1.10.443.10">
    <property type="entry name" value="Intergrase catalytic core"/>
    <property type="match status" value="1"/>
</dbReference>
<keyword evidence="4" id="KW-0233">DNA recombination</keyword>
<proteinExistence type="inferred from homology"/>
<dbReference type="Gene3D" id="1.10.150.130">
    <property type="match status" value="1"/>
</dbReference>
<dbReference type="GO" id="GO:0006310">
    <property type="term" value="P:DNA recombination"/>
    <property type="evidence" value="ECO:0007669"/>
    <property type="project" value="UniProtKB-KW"/>
</dbReference>
<accession>A0A558HXI4</accession>
<dbReference type="Pfam" id="PF20172">
    <property type="entry name" value="DUF6538"/>
    <property type="match status" value="1"/>
</dbReference>
<dbReference type="SUPFAM" id="SSF56349">
    <property type="entry name" value="DNA breaking-rejoining enzymes"/>
    <property type="match status" value="1"/>
</dbReference>
<evidence type="ECO:0000259" key="5">
    <source>
        <dbReference type="PROSITE" id="PS51898"/>
    </source>
</evidence>
<comment type="similarity">
    <text evidence="1">Belongs to the 'phage' integrase family.</text>
</comment>
<keyword evidence="2" id="KW-0229">DNA integration</keyword>
<comment type="caution">
    <text evidence="6">The sequence shown here is derived from an EMBL/GenBank/DDBJ whole genome shotgun (WGS) entry which is preliminary data.</text>
</comment>
<dbReference type="GO" id="GO:0003677">
    <property type="term" value="F:DNA binding"/>
    <property type="evidence" value="ECO:0007669"/>
    <property type="project" value="UniProtKB-KW"/>
</dbReference>
<dbReference type="RefSeq" id="WP_144726394.1">
    <property type="nucleotide sequence ID" value="NZ_CAWOWR010000001.1"/>
</dbReference>
<reference evidence="6 7" key="1">
    <citation type="submission" date="2019-07" db="EMBL/GenBank/DDBJ databases">
        <title>Diversity of Bacteria from Kongsfjorden, Arctic.</title>
        <authorList>
            <person name="Yu Y."/>
        </authorList>
    </citation>
    <scope>NUCLEOTIDE SEQUENCE [LARGE SCALE GENOMIC DNA]</scope>
    <source>
        <strain evidence="6 7">SM1923</strain>
    </source>
</reference>
<dbReference type="AlphaFoldDB" id="A0A558HXI4"/>